<protein>
    <submittedName>
        <fullName evidence="3">Hypothetical_protein</fullName>
    </submittedName>
</protein>
<feature type="region of interest" description="Disordered" evidence="1">
    <location>
        <begin position="146"/>
        <end position="168"/>
    </location>
</feature>
<reference evidence="2" key="1">
    <citation type="submission" date="2023-06" db="EMBL/GenBank/DDBJ databases">
        <authorList>
            <person name="Kurt Z."/>
        </authorList>
    </citation>
    <scope>NUCLEOTIDE SEQUENCE</scope>
</reference>
<dbReference type="Proteomes" id="UP001642409">
    <property type="component" value="Unassembled WGS sequence"/>
</dbReference>
<reference evidence="3 4" key="2">
    <citation type="submission" date="2024-07" db="EMBL/GenBank/DDBJ databases">
        <authorList>
            <person name="Akdeniz Z."/>
        </authorList>
    </citation>
    <scope>NUCLEOTIDE SEQUENCE [LARGE SCALE GENOMIC DNA]</scope>
</reference>
<evidence type="ECO:0000256" key="1">
    <source>
        <dbReference type="SAM" id="MobiDB-lite"/>
    </source>
</evidence>
<gene>
    <name evidence="2" type="ORF">HINF_LOCUS43341</name>
    <name evidence="3" type="ORF">HINF_LOCUS5529</name>
</gene>
<proteinExistence type="predicted"/>
<dbReference type="AlphaFoldDB" id="A0AA86QB09"/>
<keyword evidence="4" id="KW-1185">Reference proteome</keyword>
<sequence length="168" mass="19639">MSVLMRRENTLIIEPGSDISKIQIINFILLPNSKKHFEGPPLQKMLKNCLKVVRCYINTKQRCHLYLSVSSCFPLLKSFQLTRQICYNKEITLKRYRRVASPPKIDRFYIYDFFLPAGDQIEANLTIIISLVLRLYLIIPSHISQKSTNSKNSDMLPQTNLNNQHRLQ</sequence>
<evidence type="ECO:0000313" key="2">
    <source>
        <dbReference type="EMBL" id="CAI9955696.1"/>
    </source>
</evidence>
<accession>A0AA86QB09</accession>
<name>A0AA86QB09_9EUKA</name>
<comment type="caution">
    <text evidence="2">The sequence shown here is derived from an EMBL/GenBank/DDBJ whole genome shotgun (WGS) entry which is preliminary data.</text>
</comment>
<dbReference type="EMBL" id="CAXDID020000010">
    <property type="protein sequence ID" value="CAL5979382.1"/>
    <property type="molecule type" value="Genomic_DNA"/>
</dbReference>
<evidence type="ECO:0000313" key="3">
    <source>
        <dbReference type="EMBL" id="CAL5979382.1"/>
    </source>
</evidence>
<dbReference type="EMBL" id="CATOUU010000865">
    <property type="protein sequence ID" value="CAI9955696.1"/>
    <property type="molecule type" value="Genomic_DNA"/>
</dbReference>
<evidence type="ECO:0000313" key="4">
    <source>
        <dbReference type="Proteomes" id="UP001642409"/>
    </source>
</evidence>
<organism evidence="2">
    <name type="scientific">Hexamita inflata</name>
    <dbReference type="NCBI Taxonomy" id="28002"/>
    <lineage>
        <taxon>Eukaryota</taxon>
        <taxon>Metamonada</taxon>
        <taxon>Diplomonadida</taxon>
        <taxon>Hexamitidae</taxon>
        <taxon>Hexamitinae</taxon>
        <taxon>Hexamita</taxon>
    </lineage>
</organism>